<accession>K6ZQV4</accession>
<dbReference type="OrthoDB" id="1792985at2"/>
<proteinExistence type="predicted"/>
<dbReference type="HOGENOM" id="CLU_409845_0_0_6"/>
<keyword evidence="3" id="KW-0966">Cell projection</keyword>
<feature type="region of interest" description="Disordered" evidence="1">
    <location>
        <begin position="23"/>
        <end position="59"/>
    </location>
</feature>
<keyword evidence="4" id="KW-1185">Reference proteome</keyword>
<dbReference type="InterPro" id="IPR021136">
    <property type="entry name" value="Flagellar_hook_control-like_C"/>
</dbReference>
<dbReference type="Gene3D" id="3.30.750.140">
    <property type="match status" value="1"/>
</dbReference>
<feature type="compositionally biased region" description="Polar residues" evidence="1">
    <location>
        <begin position="615"/>
        <end position="642"/>
    </location>
</feature>
<feature type="compositionally biased region" description="Polar residues" evidence="1">
    <location>
        <begin position="23"/>
        <end position="32"/>
    </location>
</feature>
<sequence length="670" mass="73054">MMQHVATAKSEVAAFDSCAHSNSFKGSESNEQFGKLLQDQKSSHTLADAPPPHSPRKRALQQSIDETQEDINNKHLKTHAESNVADQRNYKFKNGDAEAELQLVSPSKQNASISDVEAADVAAQEWMSLVDNLQKLANIARSTKQSLADVETESLVVSVADLILSDKVDSGLLEQVAELHTIGDINAAPEKFSLRQTDYVDENTVAPVLKDTDPLALLIQNALEKLTAKSETDQVLSSDMQQKVAQSLLEQSGVLQNLMLANQPVETSLPVDLRADENKNLLKTLLVDAETDIASLQQTIKSAQLTVSDTADRLVQAQHAQTLITKLESVAEQSKLLEQDARMASGNLLNLGKVENVTRNNDIKNILNLTDSKLDKVLENIAQRVFDSKKTDEAINPEHIAQQLVIPKAADIISSVESSSKEFVSALKSGIEEYKNQLSQGREPGIDLKALISEALAKSTESGVLAKAPVNLEQIVSSVSQVLDFAQTMNRAIEHHHDQIYSATLRDAAQVQGEQSKQIQLNQFESKFEKAINIAKPEGHLQLAEKVRWMVNTKNLVAEIRLDPAELGSVYVKVAVSGESATVNFVVQSQQARDAVDTATPRLREMFAEKGIELGQSSVRQESDNQQSQGDAESANQGGSNNDDAEDVSEQVLGQHNIVNGALGGIDYFV</sequence>
<feature type="region of interest" description="Disordered" evidence="1">
    <location>
        <begin position="615"/>
        <end position="647"/>
    </location>
</feature>
<evidence type="ECO:0000256" key="1">
    <source>
        <dbReference type="SAM" id="MobiDB-lite"/>
    </source>
</evidence>
<dbReference type="AlphaFoldDB" id="K6ZQV4"/>
<dbReference type="InterPro" id="IPR038610">
    <property type="entry name" value="FliK-like_C_sf"/>
</dbReference>
<name>K6ZQV4_9ALTE</name>
<protein>
    <submittedName>
        <fullName evidence="3">Flagellar hook-length control protein-like protein</fullName>
    </submittedName>
</protein>
<dbReference type="PANTHER" id="PTHR37533">
    <property type="entry name" value="FLAGELLAR HOOK-LENGTH CONTROL PROTEIN"/>
    <property type="match status" value="1"/>
</dbReference>
<keyword evidence="3" id="KW-0969">Cilium</keyword>
<feature type="domain" description="Flagellar hook-length control protein-like C-terminal" evidence="2">
    <location>
        <begin position="545"/>
        <end position="627"/>
    </location>
</feature>
<keyword evidence="3" id="KW-0282">Flagellum</keyword>
<dbReference type="KEGG" id="gps:C427_3664"/>
<evidence type="ECO:0000313" key="3">
    <source>
        <dbReference type="EMBL" id="AGH45772.1"/>
    </source>
</evidence>
<gene>
    <name evidence="3" type="ORF">C427_3664</name>
</gene>
<dbReference type="PANTHER" id="PTHR37533:SF2">
    <property type="entry name" value="FLAGELLAR HOOK-LENGTH CONTROL PROTEIN"/>
    <property type="match status" value="1"/>
</dbReference>
<dbReference type="eggNOG" id="COG3144">
    <property type="taxonomic scope" value="Bacteria"/>
</dbReference>
<dbReference type="Proteomes" id="UP000011864">
    <property type="component" value="Chromosome"/>
</dbReference>
<dbReference type="PATRIC" id="fig|1129794.4.peg.3647"/>
<dbReference type="Pfam" id="PF02120">
    <property type="entry name" value="Flg_hook"/>
    <property type="match status" value="1"/>
</dbReference>
<organism evidence="3 4">
    <name type="scientific">Paraglaciecola psychrophila 170</name>
    <dbReference type="NCBI Taxonomy" id="1129794"/>
    <lineage>
        <taxon>Bacteria</taxon>
        <taxon>Pseudomonadati</taxon>
        <taxon>Pseudomonadota</taxon>
        <taxon>Gammaproteobacteria</taxon>
        <taxon>Alteromonadales</taxon>
        <taxon>Alteromonadaceae</taxon>
        <taxon>Paraglaciecola</taxon>
    </lineage>
</organism>
<dbReference type="CDD" id="cd17470">
    <property type="entry name" value="T3SS_Flik_C"/>
    <property type="match status" value="1"/>
</dbReference>
<dbReference type="STRING" id="1129794.C427_3664"/>
<evidence type="ECO:0000313" key="4">
    <source>
        <dbReference type="Proteomes" id="UP000011864"/>
    </source>
</evidence>
<dbReference type="InterPro" id="IPR052563">
    <property type="entry name" value="FliK"/>
</dbReference>
<dbReference type="RefSeq" id="WP_007639163.1">
    <property type="nucleotide sequence ID" value="NC_020514.1"/>
</dbReference>
<evidence type="ECO:0000259" key="2">
    <source>
        <dbReference type="Pfam" id="PF02120"/>
    </source>
</evidence>
<reference evidence="3 4" key="1">
    <citation type="journal article" date="2013" name="Genome Announc.">
        <title>Complete Genome Sequence of Glaciecola psychrophila Strain 170T.</title>
        <authorList>
            <person name="Yin J."/>
            <person name="Chen J."/>
            <person name="Liu G."/>
            <person name="Yu Y."/>
            <person name="Song L."/>
            <person name="Wang X."/>
            <person name="Qu X."/>
        </authorList>
    </citation>
    <scope>NUCLEOTIDE SEQUENCE [LARGE SCALE GENOMIC DNA]</scope>
    <source>
        <strain evidence="3 4">170</strain>
    </source>
</reference>
<dbReference type="EMBL" id="CP003837">
    <property type="protein sequence ID" value="AGH45772.1"/>
    <property type="molecule type" value="Genomic_DNA"/>
</dbReference>